<feature type="domain" description="Coenzyme Q-binding protein COQ10 START" evidence="2">
    <location>
        <begin position="131"/>
        <end position="250"/>
    </location>
</feature>
<dbReference type="STRING" id="1128970.SAMN04487935_2663"/>
<organism evidence="4 5">
    <name type="scientific">Flavobacterium noncentrifugens</name>
    <dbReference type="NCBI Taxonomy" id="1128970"/>
    <lineage>
        <taxon>Bacteria</taxon>
        <taxon>Pseudomonadati</taxon>
        <taxon>Bacteroidota</taxon>
        <taxon>Flavobacteriia</taxon>
        <taxon>Flavobacteriales</taxon>
        <taxon>Flavobacteriaceae</taxon>
        <taxon>Flavobacterium</taxon>
    </lineage>
</organism>
<evidence type="ECO:0000313" key="4">
    <source>
        <dbReference type="EMBL" id="SDK16253.1"/>
    </source>
</evidence>
<dbReference type="EMBL" id="FNEZ01000004">
    <property type="protein sequence ID" value="SDK16253.1"/>
    <property type="molecule type" value="Genomic_DNA"/>
</dbReference>
<dbReference type="SUPFAM" id="SSF55961">
    <property type="entry name" value="Bet v1-like"/>
    <property type="match status" value="1"/>
</dbReference>
<gene>
    <name evidence="4" type="ORF">SAMN04487935_2663</name>
</gene>
<reference evidence="4 5" key="1">
    <citation type="submission" date="2016-10" db="EMBL/GenBank/DDBJ databases">
        <authorList>
            <person name="de Groot N.N."/>
        </authorList>
    </citation>
    <scope>NUCLEOTIDE SEQUENCE [LARGE SCALE GENOMIC DNA]</scope>
    <source>
        <strain evidence="4 5">CGMCC 1.10076</strain>
    </source>
</reference>
<protein>
    <submittedName>
        <fullName evidence="4">Uncharacterized membrane protein</fullName>
    </submittedName>
</protein>
<evidence type="ECO:0000259" key="2">
    <source>
        <dbReference type="Pfam" id="PF03364"/>
    </source>
</evidence>
<dbReference type="Pfam" id="PF11127">
    <property type="entry name" value="YgaP-like_TM"/>
    <property type="match status" value="1"/>
</dbReference>
<dbReference type="Pfam" id="PF03364">
    <property type="entry name" value="Polyketide_cyc"/>
    <property type="match status" value="1"/>
</dbReference>
<evidence type="ECO:0000259" key="3">
    <source>
        <dbReference type="Pfam" id="PF11127"/>
    </source>
</evidence>
<dbReference type="InterPro" id="IPR021309">
    <property type="entry name" value="YgaP-like_TM"/>
</dbReference>
<dbReference type="AlphaFoldDB" id="A0A1G8ZML7"/>
<dbReference type="Gene3D" id="3.30.530.20">
    <property type="match status" value="1"/>
</dbReference>
<sequence>MSTTHPTAGEVLAKKIHSKIDSSGTDPNRYGGYYSQQESERLSLSSAPENHSFIPGLEENVSTLERIFMVAAGTFILYKSLSGKNKSIAGTLAASTLLARGISGYCPVYDVAGSHGKLKSSNVNIRTQIKIDKPVSEVYSFWRNLENLPKFMSHIESVNETDKVTSEWKAKGPAGIGSISWKAQILMDEKDKLLSWHSLPDSTVDNAGKVYFKDLGNSTELDVTISYHAPLGVAGETAAKLLNPLFEKMVKNDIENLKIYLETGQNKIAE</sequence>
<proteinExistence type="inferred from homology"/>
<keyword evidence="5" id="KW-1185">Reference proteome</keyword>
<dbReference type="Proteomes" id="UP000199580">
    <property type="component" value="Unassembled WGS sequence"/>
</dbReference>
<dbReference type="InterPro" id="IPR047137">
    <property type="entry name" value="ORF3"/>
</dbReference>
<dbReference type="RefSeq" id="WP_091396429.1">
    <property type="nucleotide sequence ID" value="NZ_BKAI01000008.1"/>
</dbReference>
<feature type="domain" description="Inner membrane protein YgaP-like transmembrane" evidence="3">
    <location>
        <begin position="58"/>
        <end position="113"/>
    </location>
</feature>
<evidence type="ECO:0000313" key="5">
    <source>
        <dbReference type="Proteomes" id="UP000199580"/>
    </source>
</evidence>
<accession>A0A1G8ZML7</accession>
<dbReference type="InterPro" id="IPR023393">
    <property type="entry name" value="START-like_dom_sf"/>
</dbReference>
<dbReference type="InterPro" id="IPR005031">
    <property type="entry name" value="COQ10_START"/>
</dbReference>
<comment type="similarity">
    <text evidence="1">Belongs to the ribosome association toxin RatA family.</text>
</comment>
<evidence type="ECO:0000256" key="1">
    <source>
        <dbReference type="ARBA" id="ARBA00008918"/>
    </source>
</evidence>
<name>A0A1G8ZML7_9FLAO</name>
<dbReference type="PANTHER" id="PTHR33824:SF7">
    <property type="entry name" value="POLYKETIDE CYCLASE_DEHYDRASE AND LIPID TRANSPORT SUPERFAMILY PROTEIN"/>
    <property type="match status" value="1"/>
</dbReference>
<dbReference type="PANTHER" id="PTHR33824">
    <property type="entry name" value="POLYKETIDE CYCLASE/DEHYDRASE AND LIPID TRANSPORT SUPERFAMILY PROTEIN"/>
    <property type="match status" value="1"/>
</dbReference>
<dbReference type="CDD" id="cd07817">
    <property type="entry name" value="SRPBCC_8"/>
    <property type="match status" value="1"/>
</dbReference>
<dbReference type="OrthoDB" id="9797595at2"/>